<dbReference type="AlphaFoldDB" id="A0A1M6UX11"/>
<dbReference type="SUPFAM" id="SSF46785">
    <property type="entry name" value="Winged helix' DNA-binding domain"/>
    <property type="match status" value="1"/>
</dbReference>
<proteinExistence type="predicted"/>
<dbReference type="PROSITE" id="PS50995">
    <property type="entry name" value="HTH_MARR_2"/>
    <property type="match status" value="1"/>
</dbReference>
<dbReference type="EMBL" id="FRAP01000011">
    <property type="protein sequence ID" value="SHK73655.1"/>
    <property type="molecule type" value="Genomic_DNA"/>
</dbReference>
<dbReference type="InterPro" id="IPR052526">
    <property type="entry name" value="HTH-type_Bedaq_tolerance"/>
</dbReference>
<feature type="domain" description="HTH marR-type" evidence="1">
    <location>
        <begin position="1"/>
        <end position="126"/>
    </location>
</feature>
<evidence type="ECO:0000313" key="2">
    <source>
        <dbReference type="EMBL" id="SHK73655.1"/>
    </source>
</evidence>
<accession>A0A1M6UX11</accession>
<dbReference type="Gene3D" id="1.10.10.10">
    <property type="entry name" value="Winged helix-like DNA-binding domain superfamily/Winged helix DNA-binding domain"/>
    <property type="match status" value="1"/>
</dbReference>
<organism evidence="2 3">
    <name type="scientific">Pseudonocardia thermophila</name>
    <dbReference type="NCBI Taxonomy" id="1848"/>
    <lineage>
        <taxon>Bacteria</taxon>
        <taxon>Bacillati</taxon>
        <taxon>Actinomycetota</taxon>
        <taxon>Actinomycetes</taxon>
        <taxon>Pseudonocardiales</taxon>
        <taxon>Pseudonocardiaceae</taxon>
        <taxon>Pseudonocardia</taxon>
    </lineage>
</organism>
<gene>
    <name evidence="2" type="ORF">SAMN05443637_11159</name>
</gene>
<dbReference type="Pfam" id="PF12802">
    <property type="entry name" value="MarR_2"/>
    <property type="match status" value="1"/>
</dbReference>
<keyword evidence="2" id="KW-0238">DNA-binding</keyword>
<evidence type="ECO:0000313" key="3">
    <source>
        <dbReference type="Proteomes" id="UP000184363"/>
    </source>
</evidence>
<dbReference type="STRING" id="1848.SAMN05443637_11159"/>
<protein>
    <submittedName>
        <fullName evidence="2">DNA-binding transcriptional regulator, MarR family</fullName>
    </submittedName>
</protein>
<dbReference type="InterPro" id="IPR036388">
    <property type="entry name" value="WH-like_DNA-bd_sf"/>
</dbReference>
<dbReference type="SMART" id="SM00347">
    <property type="entry name" value="HTH_MARR"/>
    <property type="match status" value="1"/>
</dbReference>
<dbReference type="PANTHER" id="PTHR39515:SF2">
    <property type="entry name" value="HTH-TYPE TRANSCRIPTIONAL REGULATOR RV0880"/>
    <property type="match status" value="1"/>
</dbReference>
<sequence length="131" mass="14207">MRLRLVVGRLQRKLRLGVAGDLPPLQYGTLAILDARGELPLGTLAALEGVRPPTMSRVVATLQERGLVERGNDNDRRRRTVRLTAAGAATLALARHRQTAGLARRLAALDDAQRAAVKNVLPVLEALADRH</sequence>
<dbReference type="GO" id="GO:0003700">
    <property type="term" value="F:DNA-binding transcription factor activity"/>
    <property type="evidence" value="ECO:0007669"/>
    <property type="project" value="InterPro"/>
</dbReference>
<reference evidence="2 3" key="1">
    <citation type="submission" date="2016-11" db="EMBL/GenBank/DDBJ databases">
        <authorList>
            <person name="Jaros S."/>
            <person name="Januszkiewicz K."/>
            <person name="Wedrychowicz H."/>
        </authorList>
    </citation>
    <scope>NUCLEOTIDE SEQUENCE [LARGE SCALE GENOMIC DNA]</scope>
    <source>
        <strain evidence="2 3">DSM 43832</strain>
    </source>
</reference>
<dbReference type="PANTHER" id="PTHR39515">
    <property type="entry name" value="CONSERVED PROTEIN"/>
    <property type="match status" value="1"/>
</dbReference>
<dbReference type="InterPro" id="IPR000835">
    <property type="entry name" value="HTH_MarR-typ"/>
</dbReference>
<evidence type="ECO:0000259" key="1">
    <source>
        <dbReference type="PROSITE" id="PS50995"/>
    </source>
</evidence>
<dbReference type="InterPro" id="IPR036390">
    <property type="entry name" value="WH_DNA-bd_sf"/>
</dbReference>
<keyword evidence="3" id="KW-1185">Reference proteome</keyword>
<dbReference type="GO" id="GO:0003677">
    <property type="term" value="F:DNA binding"/>
    <property type="evidence" value="ECO:0007669"/>
    <property type="project" value="UniProtKB-KW"/>
</dbReference>
<dbReference type="Proteomes" id="UP000184363">
    <property type="component" value="Unassembled WGS sequence"/>
</dbReference>
<name>A0A1M6UX11_PSETH</name>